<dbReference type="RefSeq" id="XP_009833090.1">
    <property type="nucleotide sequence ID" value="XM_009834788.1"/>
</dbReference>
<organism evidence="2">
    <name type="scientific">Aphanomyces astaci</name>
    <name type="common">Crayfish plague agent</name>
    <dbReference type="NCBI Taxonomy" id="112090"/>
    <lineage>
        <taxon>Eukaryota</taxon>
        <taxon>Sar</taxon>
        <taxon>Stramenopiles</taxon>
        <taxon>Oomycota</taxon>
        <taxon>Saprolegniomycetes</taxon>
        <taxon>Saprolegniales</taxon>
        <taxon>Verrucalvaceae</taxon>
        <taxon>Aphanomyces</taxon>
    </lineage>
</organism>
<dbReference type="VEuPathDB" id="FungiDB:H257_08751"/>
<evidence type="ECO:0000256" key="1">
    <source>
        <dbReference type="SAM" id="MobiDB-lite"/>
    </source>
</evidence>
<feature type="region of interest" description="Disordered" evidence="1">
    <location>
        <begin position="41"/>
        <end position="72"/>
    </location>
</feature>
<feature type="compositionally biased region" description="Low complexity" evidence="1">
    <location>
        <begin position="59"/>
        <end position="71"/>
    </location>
</feature>
<protein>
    <submittedName>
        <fullName evidence="2">Uncharacterized protein</fullName>
    </submittedName>
</protein>
<dbReference type="EMBL" id="KI913133">
    <property type="protein sequence ID" value="ETV77303.1"/>
    <property type="molecule type" value="Genomic_DNA"/>
</dbReference>
<dbReference type="AlphaFoldDB" id="W4GEA9"/>
<dbReference type="GeneID" id="20810747"/>
<name>W4GEA9_APHAT</name>
<proteinExistence type="predicted"/>
<sequence length="91" mass="9562">MTWSRILDQGHFVDLWKAAIVTDAIYIRVRVPPPSNLHTNLLASGDPGHSTDHTSTNGVSPSAPPSSASVPGLKQFYGATVPNVKSPATVG</sequence>
<gene>
    <name evidence="2" type="ORF">H257_08751</name>
</gene>
<reference evidence="2" key="1">
    <citation type="submission" date="2013-12" db="EMBL/GenBank/DDBJ databases">
        <title>The Genome Sequence of Aphanomyces astaci APO3.</title>
        <authorList>
            <consortium name="The Broad Institute Genomics Platform"/>
            <person name="Russ C."/>
            <person name="Tyler B."/>
            <person name="van West P."/>
            <person name="Dieguez-Uribeondo J."/>
            <person name="Young S.K."/>
            <person name="Zeng Q."/>
            <person name="Gargeya S."/>
            <person name="Fitzgerald M."/>
            <person name="Abouelleil A."/>
            <person name="Alvarado L."/>
            <person name="Chapman S.B."/>
            <person name="Gainer-Dewar J."/>
            <person name="Goldberg J."/>
            <person name="Griggs A."/>
            <person name="Gujja S."/>
            <person name="Hansen M."/>
            <person name="Howarth C."/>
            <person name="Imamovic A."/>
            <person name="Ireland A."/>
            <person name="Larimer J."/>
            <person name="McCowan C."/>
            <person name="Murphy C."/>
            <person name="Pearson M."/>
            <person name="Poon T.W."/>
            <person name="Priest M."/>
            <person name="Roberts A."/>
            <person name="Saif S."/>
            <person name="Shea T."/>
            <person name="Sykes S."/>
            <person name="Wortman J."/>
            <person name="Nusbaum C."/>
            <person name="Birren B."/>
        </authorList>
    </citation>
    <scope>NUCLEOTIDE SEQUENCE [LARGE SCALE GENOMIC DNA]</scope>
    <source>
        <strain evidence="2">APO3</strain>
    </source>
</reference>
<accession>W4GEA9</accession>
<evidence type="ECO:0000313" key="2">
    <source>
        <dbReference type="EMBL" id="ETV77303.1"/>
    </source>
</evidence>